<dbReference type="RefSeq" id="WP_161678215.1">
    <property type="nucleotide sequence ID" value="NZ_JAABLP010000011.1"/>
</dbReference>
<comment type="caution">
    <text evidence="1">The sequence shown here is derived from an EMBL/GenBank/DDBJ whole genome shotgun (WGS) entry which is preliminary data.</text>
</comment>
<name>A0ABW9ZTP9_9HYPH</name>
<dbReference type="Proteomes" id="UP000541347">
    <property type="component" value="Unassembled WGS sequence"/>
</dbReference>
<accession>A0ABW9ZTP9</accession>
<dbReference type="EMBL" id="JAABLP010000011">
    <property type="protein sequence ID" value="NBN66075.1"/>
    <property type="molecule type" value="Genomic_DNA"/>
</dbReference>
<keyword evidence="2" id="KW-1185">Reference proteome</keyword>
<proteinExistence type="predicted"/>
<gene>
    <name evidence="1" type="ORF">GWI71_20500</name>
</gene>
<reference evidence="1 2" key="1">
    <citation type="submission" date="2020-01" db="EMBL/GenBank/DDBJ databases">
        <authorList>
            <person name="Peng S.Y."/>
            <person name="Li J."/>
            <person name="Wang M."/>
            <person name="Wang L."/>
            <person name="Wang C.Q."/>
            <person name="Wang J.R."/>
        </authorList>
    </citation>
    <scope>NUCLEOTIDE SEQUENCE [LARGE SCALE GENOMIC DNA]</scope>
    <source>
        <strain evidence="1 2">XCT-34</strain>
    </source>
</reference>
<evidence type="ECO:0000313" key="1">
    <source>
        <dbReference type="EMBL" id="NBN66075.1"/>
    </source>
</evidence>
<sequence length="200" mass="22434">MTEVLGVKMARRESYVLNLPKFSLEDIDVWLERADDETSISVTNLMRSSFDRDSLGALKYFVRGGNKEKVYDYHVLPSGLSVPIVSQELMEALSDVIPSCEALFVPVVLLNLNNDFKCWALAPTEHRPCTDLAKSAVRSWLIPGSVVLKFDTMRLRDDALGERSIVRDSNYPAHVVVSSKVADVFNRFKSANFEVVSGIF</sequence>
<evidence type="ECO:0000313" key="2">
    <source>
        <dbReference type="Proteomes" id="UP000541347"/>
    </source>
</evidence>
<protein>
    <submittedName>
        <fullName evidence="1">Uncharacterized protein</fullName>
    </submittedName>
</protein>
<organism evidence="1 2">
    <name type="scientific">Pannonibacter tanglangensis</name>
    <dbReference type="NCBI Taxonomy" id="2750084"/>
    <lineage>
        <taxon>Bacteria</taxon>
        <taxon>Pseudomonadati</taxon>
        <taxon>Pseudomonadota</taxon>
        <taxon>Alphaproteobacteria</taxon>
        <taxon>Hyphomicrobiales</taxon>
        <taxon>Stappiaceae</taxon>
        <taxon>Pannonibacter</taxon>
    </lineage>
</organism>